<dbReference type="Pfam" id="PF10805">
    <property type="entry name" value="DUF2730"/>
    <property type="match status" value="1"/>
</dbReference>
<gene>
    <name evidence="2" type="ORF">EV666_10974</name>
</gene>
<dbReference type="RefSeq" id="WP_132007556.1">
    <property type="nucleotide sequence ID" value="NZ_JBHUNN010000002.1"/>
</dbReference>
<dbReference type="Proteomes" id="UP000294881">
    <property type="component" value="Unassembled WGS sequence"/>
</dbReference>
<feature type="transmembrane region" description="Helical" evidence="1">
    <location>
        <begin position="6"/>
        <end position="24"/>
    </location>
</feature>
<evidence type="ECO:0000256" key="1">
    <source>
        <dbReference type="SAM" id="Phobius"/>
    </source>
</evidence>
<dbReference type="AlphaFoldDB" id="A0A4R2GRJ8"/>
<dbReference type="EMBL" id="SLWL01000009">
    <property type="protein sequence ID" value="TCO12427.1"/>
    <property type="molecule type" value="Genomic_DNA"/>
</dbReference>
<keyword evidence="1" id="KW-1133">Transmembrane helix</keyword>
<protein>
    <submittedName>
        <fullName evidence="2">Uncharacterized protein DUF2730</fullName>
    </submittedName>
</protein>
<keyword evidence="3" id="KW-1185">Reference proteome</keyword>
<organism evidence="2 3">
    <name type="scientific">Camelimonas lactis</name>
    <dbReference type="NCBI Taxonomy" id="659006"/>
    <lineage>
        <taxon>Bacteria</taxon>
        <taxon>Pseudomonadati</taxon>
        <taxon>Pseudomonadota</taxon>
        <taxon>Alphaproteobacteria</taxon>
        <taxon>Hyphomicrobiales</taxon>
        <taxon>Chelatococcaceae</taxon>
        <taxon>Camelimonas</taxon>
    </lineage>
</organism>
<evidence type="ECO:0000313" key="3">
    <source>
        <dbReference type="Proteomes" id="UP000294881"/>
    </source>
</evidence>
<comment type="caution">
    <text evidence="2">The sequence shown here is derived from an EMBL/GenBank/DDBJ whole genome shotgun (WGS) entry which is preliminary data.</text>
</comment>
<keyword evidence="1" id="KW-0812">Transmembrane</keyword>
<dbReference type="InterPro" id="IPR020269">
    <property type="entry name" value="Phage_Mu_Releasin"/>
</dbReference>
<name>A0A4R2GRJ8_9HYPH</name>
<accession>A0A4R2GRJ8</accession>
<sequence>MEPHHYMLAANVVISLAALLHSIYSRRSAATAEWAAKMEASHAALQTRLTMVEGEIRHFPTSGQVNDIRLKLSDMGGELKVLSERTAPLVAAINRVQNFLTGTGE</sequence>
<evidence type="ECO:0000313" key="2">
    <source>
        <dbReference type="EMBL" id="TCO12427.1"/>
    </source>
</evidence>
<proteinExistence type="predicted"/>
<keyword evidence="1" id="KW-0472">Membrane</keyword>
<reference evidence="2 3" key="1">
    <citation type="submission" date="2019-03" db="EMBL/GenBank/DDBJ databases">
        <title>Genomic Encyclopedia of Type Strains, Phase IV (KMG-IV): sequencing the most valuable type-strain genomes for metagenomic binning, comparative biology and taxonomic classification.</title>
        <authorList>
            <person name="Goeker M."/>
        </authorList>
    </citation>
    <scope>NUCLEOTIDE SEQUENCE [LARGE SCALE GENOMIC DNA]</scope>
    <source>
        <strain evidence="2 3">DSM 22958</strain>
    </source>
</reference>